<organism evidence="1">
    <name type="scientific">Solanum chacoense</name>
    <name type="common">Chaco potato</name>
    <dbReference type="NCBI Taxonomy" id="4108"/>
    <lineage>
        <taxon>Eukaryota</taxon>
        <taxon>Viridiplantae</taxon>
        <taxon>Streptophyta</taxon>
        <taxon>Embryophyta</taxon>
        <taxon>Tracheophyta</taxon>
        <taxon>Spermatophyta</taxon>
        <taxon>Magnoliopsida</taxon>
        <taxon>eudicotyledons</taxon>
        <taxon>Gunneridae</taxon>
        <taxon>Pentapetalae</taxon>
        <taxon>asterids</taxon>
        <taxon>lamiids</taxon>
        <taxon>Solanales</taxon>
        <taxon>Solanaceae</taxon>
        <taxon>Solanoideae</taxon>
        <taxon>Solaneae</taxon>
        <taxon>Solanum</taxon>
    </lineage>
</organism>
<sequence>MYDHPHAAYISFFCSFFSIHLNNTVKMPNILIMVKKFEVINCKDSNYWPLYIKSTSSNIWSISYIYKAWALKKLLYVE</sequence>
<proteinExistence type="predicted"/>
<reference evidence="1" key="1">
    <citation type="submission" date="2015-12" db="EMBL/GenBank/DDBJ databases">
        <title>Gene expression during late stages of embryo sac development: a critical building block for successful pollen-pistil interactions.</title>
        <authorList>
            <person name="Liu Y."/>
            <person name="Joly V."/>
            <person name="Sabar M."/>
            <person name="Matton D.P."/>
        </authorList>
    </citation>
    <scope>NUCLEOTIDE SEQUENCE</scope>
</reference>
<protein>
    <submittedName>
        <fullName evidence="1">Putative ovule protein</fullName>
    </submittedName>
</protein>
<dbReference type="EMBL" id="GEDG01013009">
    <property type="protein sequence ID" value="JAP25705.1"/>
    <property type="molecule type" value="Transcribed_RNA"/>
</dbReference>
<name>A0A0V0I0P4_SOLCH</name>
<evidence type="ECO:0000313" key="1">
    <source>
        <dbReference type="EMBL" id="JAP25705.1"/>
    </source>
</evidence>
<accession>A0A0V0I0P4</accession>
<dbReference type="AlphaFoldDB" id="A0A0V0I0P4"/>